<organism evidence="5 6">
    <name type="scientific">Aspergillus tubingensis (strain CBS 134.48)</name>
    <dbReference type="NCBI Taxonomy" id="767770"/>
    <lineage>
        <taxon>Eukaryota</taxon>
        <taxon>Fungi</taxon>
        <taxon>Dikarya</taxon>
        <taxon>Ascomycota</taxon>
        <taxon>Pezizomycotina</taxon>
        <taxon>Eurotiomycetes</taxon>
        <taxon>Eurotiomycetidae</taxon>
        <taxon>Eurotiales</taxon>
        <taxon>Aspergillaceae</taxon>
        <taxon>Aspergillus</taxon>
        <taxon>Aspergillus subgen. Circumdati</taxon>
    </lineage>
</organism>
<dbReference type="Pfam" id="PF08240">
    <property type="entry name" value="ADH_N"/>
    <property type="match status" value="1"/>
</dbReference>
<evidence type="ECO:0000313" key="6">
    <source>
        <dbReference type="Proteomes" id="UP000184304"/>
    </source>
</evidence>
<evidence type="ECO:0000256" key="2">
    <source>
        <dbReference type="ARBA" id="ARBA00022741"/>
    </source>
</evidence>
<dbReference type="STRING" id="767770.A0A1L9NKM1"/>
<evidence type="ECO:0000313" key="5">
    <source>
        <dbReference type="EMBL" id="OJI89783.1"/>
    </source>
</evidence>
<accession>A0A1L9NKM1</accession>
<dbReference type="PANTHER" id="PTHR45348:SF7">
    <property type="entry name" value="ZINC BINDING OXIDOREDUCTASE, PUTATIVE-RELATED"/>
    <property type="match status" value="1"/>
</dbReference>
<dbReference type="Gene3D" id="3.90.180.10">
    <property type="entry name" value="Medium-chain alcohol dehydrogenases, catalytic domain"/>
    <property type="match status" value="1"/>
</dbReference>
<gene>
    <name evidence="5" type="ORF">ASPTUDRAFT_49495</name>
</gene>
<dbReference type="SUPFAM" id="SSF51735">
    <property type="entry name" value="NAD(P)-binding Rossmann-fold domains"/>
    <property type="match status" value="1"/>
</dbReference>
<dbReference type="CDD" id="cd08249">
    <property type="entry name" value="enoyl_reductase_like"/>
    <property type="match status" value="1"/>
</dbReference>
<keyword evidence="2" id="KW-0547">Nucleotide-binding</keyword>
<dbReference type="InterPro" id="IPR013149">
    <property type="entry name" value="ADH-like_C"/>
</dbReference>
<dbReference type="InterPro" id="IPR047122">
    <property type="entry name" value="Trans-enoyl_RdTase-like"/>
</dbReference>
<dbReference type="SUPFAM" id="SSF50129">
    <property type="entry name" value="GroES-like"/>
    <property type="match status" value="1"/>
</dbReference>
<keyword evidence="3" id="KW-0560">Oxidoreductase</keyword>
<dbReference type="InterPro" id="IPR020843">
    <property type="entry name" value="ER"/>
</dbReference>
<proteinExistence type="inferred from homology"/>
<evidence type="ECO:0000259" key="4">
    <source>
        <dbReference type="SMART" id="SM00829"/>
    </source>
</evidence>
<sequence length="362" mass="39044">MKPQQNTALYVNENVGFEIRREQEIPVPGDGELLIETLYSGANPADVKHATLLGIYPSVLGYDFCGKVIKTPPGSNLRLGEVVAGYTPTGIGRPARYGAHQQYLACPDEMAFSVPINLPQHHAACLSVVVMTVCDALYNIFKFPLPSNLQGAKESQPLQQPQPLLIWGASSSVGLSAVQLARASGIHPILVTASPKNHALLLRLGATCCFDYKSPNVVSEIAAALEDGQWGKLRHGFDAVGSQTNPSSAELLARCVAADDAQLVSVVVQRDPRFRMPFATTNSDVTIRVMGTPGPITIPARRDDYKRAWGVFQWAVEHYGKHFELPVVDVFSGSAEEALERLEALGGAGQGMGKLAIQHPLR</sequence>
<dbReference type="Proteomes" id="UP000184304">
    <property type="component" value="Unassembled WGS sequence"/>
</dbReference>
<dbReference type="VEuPathDB" id="FungiDB:ASPTUDRAFT_49495"/>
<dbReference type="Gene3D" id="3.40.50.720">
    <property type="entry name" value="NAD(P)-binding Rossmann-like Domain"/>
    <property type="match status" value="1"/>
</dbReference>
<evidence type="ECO:0000256" key="3">
    <source>
        <dbReference type="ARBA" id="ARBA00023002"/>
    </source>
</evidence>
<dbReference type="InterPro" id="IPR036291">
    <property type="entry name" value="NAD(P)-bd_dom_sf"/>
</dbReference>
<dbReference type="InterPro" id="IPR011032">
    <property type="entry name" value="GroES-like_sf"/>
</dbReference>
<dbReference type="GO" id="GO:0000166">
    <property type="term" value="F:nucleotide binding"/>
    <property type="evidence" value="ECO:0007669"/>
    <property type="project" value="UniProtKB-KW"/>
</dbReference>
<dbReference type="GO" id="GO:0016651">
    <property type="term" value="F:oxidoreductase activity, acting on NAD(P)H"/>
    <property type="evidence" value="ECO:0007669"/>
    <property type="project" value="InterPro"/>
</dbReference>
<dbReference type="Pfam" id="PF00107">
    <property type="entry name" value="ADH_zinc_N"/>
    <property type="match status" value="1"/>
</dbReference>
<name>A0A1L9NKM1_ASPTC</name>
<comment type="similarity">
    <text evidence="1">Belongs to the zinc-containing alcohol dehydrogenase family.</text>
</comment>
<keyword evidence="6" id="KW-1185">Reference proteome</keyword>
<dbReference type="PANTHER" id="PTHR45348">
    <property type="entry name" value="HYPOTHETICAL OXIDOREDUCTASE (EUROFUNG)"/>
    <property type="match status" value="1"/>
</dbReference>
<reference evidence="6" key="1">
    <citation type="journal article" date="2017" name="Genome Biol.">
        <title>Comparative genomics reveals high biological diversity and specific adaptations in the industrially and medically important fungal genus Aspergillus.</title>
        <authorList>
            <person name="de Vries R.P."/>
            <person name="Riley R."/>
            <person name="Wiebenga A."/>
            <person name="Aguilar-Osorio G."/>
            <person name="Amillis S."/>
            <person name="Uchima C.A."/>
            <person name="Anderluh G."/>
            <person name="Asadollahi M."/>
            <person name="Askin M."/>
            <person name="Barry K."/>
            <person name="Battaglia E."/>
            <person name="Bayram O."/>
            <person name="Benocci T."/>
            <person name="Braus-Stromeyer S.A."/>
            <person name="Caldana C."/>
            <person name="Canovas D."/>
            <person name="Cerqueira G.C."/>
            <person name="Chen F."/>
            <person name="Chen W."/>
            <person name="Choi C."/>
            <person name="Clum A."/>
            <person name="Dos Santos R.A."/>
            <person name="Damasio A.R."/>
            <person name="Diallinas G."/>
            <person name="Emri T."/>
            <person name="Fekete E."/>
            <person name="Flipphi M."/>
            <person name="Freyberg S."/>
            <person name="Gallo A."/>
            <person name="Gournas C."/>
            <person name="Habgood R."/>
            <person name="Hainaut M."/>
            <person name="Harispe M.L."/>
            <person name="Henrissat B."/>
            <person name="Hilden K.S."/>
            <person name="Hope R."/>
            <person name="Hossain A."/>
            <person name="Karabika E."/>
            <person name="Karaffa L."/>
            <person name="Karanyi Z."/>
            <person name="Krasevec N."/>
            <person name="Kuo A."/>
            <person name="Kusch H."/>
            <person name="LaButti K."/>
            <person name="Lagendijk E.L."/>
            <person name="Lapidus A."/>
            <person name="Levasseur A."/>
            <person name="Lindquist E."/>
            <person name="Lipzen A."/>
            <person name="Logrieco A.F."/>
            <person name="MacCabe A."/>
            <person name="Maekelae M.R."/>
            <person name="Malavazi I."/>
            <person name="Melin P."/>
            <person name="Meyer V."/>
            <person name="Mielnichuk N."/>
            <person name="Miskei M."/>
            <person name="Molnar A.P."/>
            <person name="Mule G."/>
            <person name="Ngan C.Y."/>
            <person name="Orejas M."/>
            <person name="Orosz E."/>
            <person name="Ouedraogo J.P."/>
            <person name="Overkamp K.M."/>
            <person name="Park H.-S."/>
            <person name="Perrone G."/>
            <person name="Piumi F."/>
            <person name="Punt P.J."/>
            <person name="Ram A.F."/>
            <person name="Ramon A."/>
            <person name="Rauscher S."/>
            <person name="Record E."/>
            <person name="Riano-Pachon D.M."/>
            <person name="Robert V."/>
            <person name="Roehrig J."/>
            <person name="Ruller R."/>
            <person name="Salamov A."/>
            <person name="Salih N.S."/>
            <person name="Samson R.A."/>
            <person name="Sandor E."/>
            <person name="Sanguinetti M."/>
            <person name="Schuetze T."/>
            <person name="Sepcic K."/>
            <person name="Shelest E."/>
            <person name="Sherlock G."/>
            <person name="Sophianopoulou V."/>
            <person name="Squina F.M."/>
            <person name="Sun H."/>
            <person name="Susca A."/>
            <person name="Todd R.B."/>
            <person name="Tsang A."/>
            <person name="Unkles S.E."/>
            <person name="van de Wiele N."/>
            <person name="van Rossen-Uffink D."/>
            <person name="Oliveira J.V."/>
            <person name="Vesth T.C."/>
            <person name="Visser J."/>
            <person name="Yu J.-H."/>
            <person name="Zhou M."/>
            <person name="Andersen M.R."/>
            <person name="Archer D.B."/>
            <person name="Baker S.E."/>
            <person name="Benoit I."/>
            <person name="Brakhage A.A."/>
            <person name="Braus G.H."/>
            <person name="Fischer R."/>
            <person name="Frisvad J.C."/>
            <person name="Goldman G.H."/>
            <person name="Houbraken J."/>
            <person name="Oakley B."/>
            <person name="Pocsi I."/>
            <person name="Scazzocchio C."/>
            <person name="Seiboth B."/>
            <person name="vanKuyk P.A."/>
            <person name="Wortman J."/>
            <person name="Dyer P.S."/>
            <person name="Grigoriev I.V."/>
        </authorList>
    </citation>
    <scope>NUCLEOTIDE SEQUENCE [LARGE SCALE GENOMIC DNA]</scope>
    <source>
        <strain evidence="6">CBS 134.48</strain>
    </source>
</reference>
<dbReference type="SMART" id="SM00829">
    <property type="entry name" value="PKS_ER"/>
    <property type="match status" value="1"/>
</dbReference>
<evidence type="ECO:0000256" key="1">
    <source>
        <dbReference type="ARBA" id="ARBA00008072"/>
    </source>
</evidence>
<protein>
    <recommendedName>
        <fullName evidence="4">Enoyl reductase (ER) domain-containing protein</fullName>
    </recommendedName>
</protein>
<dbReference type="OrthoDB" id="10257049at2759"/>
<feature type="domain" description="Enoyl reductase (ER)" evidence="4">
    <location>
        <begin position="10"/>
        <end position="357"/>
    </location>
</feature>
<dbReference type="OMA" id="QQYLACP"/>
<dbReference type="EMBL" id="KV878177">
    <property type="protein sequence ID" value="OJI89783.1"/>
    <property type="molecule type" value="Genomic_DNA"/>
</dbReference>
<dbReference type="InterPro" id="IPR013154">
    <property type="entry name" value="ADH-like_N"/>
</dbReference>
<dbReference type="AlphaFoldDB" id="A0A1L9NKM1"/>